<dbReference type="EMBL" id="JBHSXX010000001">
    <property type="protein sequence ID" value="MFC6871128.1"/>
    <property type="molecule type" value="Genomic_DNA"/>
</dbReference>
<proteinExistence type="predicted"/>
<comment type="caution">
    <text evidence="1">The sequence shown here is derived from an EMBL/GenBank/DDBJ whole genome shotgun (WGS) entry which is preliminary data.</text>
</comment>
<dbReference type="Proteomes" id="UP001596337">
    <property type="component" value="Unassembled WGS sequence"/>
</dbReference>
<reference evidence="2" key="1">
    <citation type="journal article" date="2019" name="Int. J. Syst. Evol. Microbiol.">
        <title>The Global Catalogue of Microorganisms (GCM) 10K type strain sequencing project: providing services to taxonomists for standard genome sequencing and annotation.</title>
        <authorList>
            <consortium name="The Broad Institute Genomics Platform"/>
            <consortium name="The Broad Institute Genome Sequencing Center for Infectious Disease"/>
            <person name="Wu L."/>
            <person name="Ma J."/>
        </authorList>
    </citation>
    <scope>NUCLEOTIDE SEQUENCE [LARGE SCALE GENOMIC DNA]</scope>
    <source>
        <strain evidence="2">KCTC 32255</strain>
    </source>
</reference>
<sequence>MTDGWSANVERVAKHARDFDTHAERATRIANTLRDALDTTGAPWGSDEVGSSFDATHRAAADSALALITGLGDTLGRMGARLADAATTYQATDDVGADDLGRIARRLDQA</sequence>
<evidence type="ECO:0000313" key="2">
    <source>
        <dbReference type="Proteomes" id="UP001596337"/>
    </source>
</evidence>
<evidence type="ECO:0000313" key="1">
    <source>
        <dbReference type="EMBL" id="MFC6871128.1"/>
    </source>
</evidence>
<dbReference type="RefSeq" id="WP_345406218.1">
    <property type="nucleotide sequence ID" value="NZ_BAABLA010000122.1"/>
</dbReference>
<dbReference type="Gene3D" id="1.10.287.1060">
    <property type="entry name" value="ESAT-6-like"/>
    <property type="match status" value="1"/>
</dbReference>
<gene>
    <name evidence="1" type="ORF">ACFQGD_28800</name>
</gene>
<protein>
    <submittedName>
        <fullName evidence="1">WXG100 family type VII secretion target</fullName>
    </submittedName>
</protein>
<keyword evidence="2" id="KW-1185">Reference proteome</keyword>
<accession>A0ABW2C998</accession>
<name>A0ABW2C998_9PSEU</name>
<organism evidence="1 2">
    <name type="scientific">Haloechinothrix salitolerans</name>
    <dbReference type="NCBI Taxonomy" id="926830"/>
    <lineage>
        <taxon>Bacteria</taxon>
        <taxon>Bacillati</taxon>
        <taxon>Actinomycetota</taxon>
        <taxon>Actinomycetes</taxon>
        <taxon>Pseudonocardiales</taxon>
        <taxon>Pseudonocardiaceae</taxon>
        <taxon>Haloechinothrix</taxon>
    </lineage>
</organism>